<evidence type="ECO:0000313" key="2">
    <source>
        <dbReference type="EMBL" id="TNV17741.1"/>
    </source>
</evidence>
<feature type="compositionally biased region" description="Basic and acidic residues" evidence="1">
    <location>
        <begin position="1"/>
        <end position="12"/>
    </location>
</feature>
<organism evidence="2 3">
    <name type="scientific">Ochrobactrum teleogrylli</name>
    <dbReference type="NCBI Taxonomy" id="2479765"/>
    <lineage>
        <taxon>Bacteria</taxon>
        <taxon>Pseudomonadati</taxon>
        <taxon>Pseudomonadota</taxon>
        <taxon>Alphaproteobacteria</taxon>
        <taxon>Hyphomicrobiales</taxon>
        <taxon>Brucellaceae</taxon>
        <taxon>Brucella/Ochrobactrum group</taxon>
        <taxon>Ochrobactrum</taxon>
    </lineage>
</organism>
<dbReference type="RefSeq" id="WP_140024271.1">
    <property type="nucleotide sequence ID" value="NZ_JBHUFG010000007.1"/>
</dbReference>
<evidence type="ECO:0000256" key="1">
    <source>
        <dbReference type="SAM" id="MobiDB-lite"/>
    </source>
</evidence>
<evidence type="ECO:0000313" key="3">
    <source>
        <dbReference type="Proteomes" id="UP000312784"/>
    </source>
</evidence>
<accession>A0ABY2Y962</accession>
<proteinExistence type="predicted"/>
<protein>
    <submittedName>
        <fullName evidence="2">Uncharacterized protein</fullName>
    </submittedName>
</protein>
<feature type="compositionally biased region" description="Polar residues" evidence="1">
    <location>
        <begin position="27"/>
        <end position="56"/>
    </location>
</feature>
<dbReference type="EMBL" id="VEWL01000002">
    <property type="protein sequence ID" value="TNV17741.1"/>
    <property type="molecule type" value="Genomic_DNA"/>
</dbReference>
<sequence length="152" mass="15948">MAKAAKPTEDTTKVPAAEPVGGPLPNNPDNTSQNGGAVQGDANSTNISPATATNDGAGNLVGPVSDQTVAALEIEIYETFPHLAAAVRRYIDAHGDVDFDAIRITAKLDGLRRGGHRHAGTNVHPLGKFEPYQLNQIFGDPDLIADLVELDD</sequence>
<reference evidence="2 3" key="1">
    <citation type="submission" date="2019-06" db="EMBL/GenBank/DDBJ databases">
        <title>Ochrobactrum cricket sp.nov., isolated from the insect Teleogryllus occipitalis living in deserted cropland.</title>
        <authorList>
            <person name="Hu M."/>
        </authorList>
    </citation>
    <scope>NUCLEOTIDE SEQUENCE [LARGE SCALE GENOMIC DNA]</scope>
    <source>
        <strain evidence="2 3">LCB8</strain>
    </source>
</reference>
<keyword evidence="3" id="KW-1185">Reference proteome</keyword>
<comment type="caution">
    <text evidence="2">The sequence shown here is derived from an EMBL/GenBank/DDBJ whole genome shotgun (WGS) entry which is preliminary data.</text>
</comment>
<name>A0ABY2Y962_9HYPH</name>
<gene>
    <name evidence="2" type="ORF">FIC94_06075</name>
</gene>
<feature type="region of interest" description="Disordered" evidence="1">
    <location>
        <begin position="1"/>
        <end position="63"/>
    </location>
</feature>
<dbReference type="Proteomes" id="UP000312784">
    <property type="component" value="Unassembled WGS sequence"/>
</dbReference>